<dbReference type="Proteomes" id="UP000565579">
    <property type="component" value="Unassembled WGS sequence"/>
</dbReference>
<proteinExistence type="predicted"/>
<sequence>MTAHKLTIVPVPTPSPQYRWSCSCNTQSKTFFGTEAQAERAHGDHARALNGA</sequence>
<organism evidence="1 2">
    <name type="scientific">Nonomuraea rubra</name>
    <dbReference type="NCBI Taxonomy" id="46180"/>
    <lineage>
        <taxon>Bacteria</taxon>
        <taxon>Bacillati</taxon>
        <taxon>Actinomycetota</taxon>
        <taxon>Actinomycetes</taxon>
        <taxon>Streptosporangiales</taxon>
        <taxon>Streptosporangiaceae</taxon>
        <taxon>Nonomuraea</taxon>
    </lineage>
</organism>
<name>A0A7X0P6C9_9ACTN</name>
<gene>
    <name evidence="1" type="ORF">HD593_010895</name>
</gene>
<comment type="caution">
    <text evidence="1">The sequence shown here is derived from an EMBL/GenBank/DDBJ whole genome shotgun (WGS) entry which is preliminary data.</text>
</comment>
<evidence type="ECO:0000313" key="2">
    <source>
        <dbReference type="Proteomes" id="UP000565579"/>
    </source>
</evidence>
<protein>
    <submittedName>
        <fullName evidence="1">Uncharacterized protein</fullName>
    </submittedName>
</protein>
<reference evidence="1 2" key="1">
    <citation type="submission" date="2020-08" db="EMBL/GenBank/DDBJ databases">
        <title>Sequencing the genomes of 1000 actinobacteria strains.</title>
        <authorList>
            <person name="Klenk H.-P."/>
        </authorList>
    </citation>
    <scope>NUCLEOTIDE SEQUENCE [LARGE SCALE GENOMIC DNA]</scope>
    <source>
        <strain evidence="1 2">DSM 43768</strain>
    </source>
</reference>
<keyword evidence="2" id="KW-1185">Reference proteome</keyword>
<evidence type="ECO:0000313" key="1">
    <source>
        <dbReference type="EMBL" id="MBB6556100.1"/>
    </source>
</evidence>
<dbReference type="RefSeq" id="WP_185110586.1">
    <property type="nucleotide sequence ID" value="NZ_BAAAXY010000078.1"/>
</dbReference>
<dbReference type="AlphaFoldDB" id="A0A7X0P6C9"/>
<accession>A0A7X0P6C9</accession>
<dbReference type="EMBL" id="JACHMI010000001">
    <property type="protein sequence ID" value="MBB6556100.1"/>
    <property type="molecule type" value="Genomic_DNA"/>
</dbReference>